<evidence type="ECO:0000313" key="10">
    <source>
        <dbReference type="Proteomes" id="UP001203423"/>
    </source>
</evidence>
<evidence type="ECO:0000256" key="8">
    <source>
        <dbReference type="ARBA" id="ARBA00023288"/>
    </source>
</evidence>
<evidence type="ECO:0000256" key="3">
    <source>
        <dbReference type="ARBA" id="ARBA00014028"/>
    </source>
</evidence>
<keyword evidence="6" id="KW-0472">Membrane</keyword>
<comment type="caution">
    <text evidence="9">The sequence shown here is derived from an EMBL/GenBank/DDBJ whole genome shotgun (WGS) entry which is preliminary data.</text>
</comment>
<keyword evidence="4" id="KW-1003">Cell membrane</keyword>
<proteinExistence type="inferred from homology"/>
<sequence length="267" mass="29706">MKKILPFIGILCLSGCSLFPKPMLNVTPAELNTVSDTMKALQVKPRPKYPIPVAVYSFRDQTGQYKPQQNVSSFSTAVTQGATSMLVQTLLDSKWFLPVEREGLQNLLTERKIIKKQTIKPKGSDVPHLTDARLLLEGGIISYETNTSTGGVGIEYYGIGASELYREDQITIYLRAVDVHTGKVMMSVSTTKRVYSQEMRAGLFRYTSLNRLAEAEIGYTTNEPVQFCVLQAIELAVSELIEQGTELGYWSPTNSVIKENHQEITAS</sequence>
<dbReference type="PANTHER" id="PTHR41164">
    <property type="entry name" value="CURLI PRODUCTION ASSEMBLY/TRANSPORT COMPONENT CSGG"/>
    <property type="match status" value="1"/>
</dbReference>
<gene>
    <name evidence="9" type="ORF">L2764_21660</name>
</gene>
<evidence type="ECO:0000256" key="2">
    <source>
        <dbReference type="ARBA" id="ARBA00008899"/>
    </source>
</evidence>
<dbReference type="Proteomes" id="UP001203423">
    <property type="component" value="Unassembled WGS sequence"/>
</dbReference>
<keyword evidence="5" id="KW-0732">Signal</keyword>
<evidence type="ECO:0000256" key="5">
    <source>
        <dbReference type="ARBA" id="ARBA00022729"/>
    </source>
</evidence>
<evidence type="ECO:0000313" key="9">
    <source>
        <dbReference type="EMBL" id="MCL1127009.1"/>
    </source>
</evidence>
<dbReference type="Pfam" id="PF03783">
    <property type="entry name" value="CsgG"/>
    <property type="match status" value="1"/>
</dbReference>
<comment type="similarity">
    <text evidence="2">Belongs to the CsgG family.</text>
</comment>
<dbReference type="EMBL" id="JAKIKS010000122">
    <property type="protein sequence ID" value="MCL1127009.1"/>
    <property type="molecule type" value="Genomic_DNA"/>
</dbReference>
<keyword evidence="10" id="KW-1185">Reference proteome</keyword>
<dbReference type="PANTHER" id="PTHR41164:SF1">
    <property type="entry name" value="CURLI PRODUCTION ASSEMBLY_TRANSPORT COMPONENT CSGG"/>
    <property type="match status" value="1"/>
</dbReference>
<dbReference type="RefSeq" id="WP_248942418.1">
    <property type="nucleotide sequence ID" value="NZ_JAKIKS010000122.1"/>
</dbReference>
<evidence type="ECO:0000256" key="1">
    <source>
        <dbReference type="ARBA" id="ARBA00003989"/>
    </source>
</evidence>
<evidence type="ECO:0000256" key="4">
    <source>
        <dbReference type="ARBA" id="ARBA00022475"/>
    </source>
</evidence>
<accession>A0ABT0LH29</accession>
<organism evidence="9 10">
    <name type="scientific">Shewanella surugensis</name>
    <dbReference type="NCBI Taxonomy" id="212020"/>
    <lineage>
        <taxon>Bacteria</taxon>
        <taxon>Pseudomonadati</taxon>
        <taxon>Pseudomonadota</taxon>
        <taxon>Gammaproteobacteria</taxon>
        <taxon>Alteromonadales</taxon>
        <taxon>Shewanellaceae</taxon>
        <taxon>Shewanella</taxon>
    </lineage>
</organism>
<evidence type="ECO:0000256" key="6">
    <source>
        <dbReference type="ARBA" id="ARBA00023136"/>
    </source>
</evidence>
<protein>
    <recommendedName>
        <fullName evidence="3">Curli production assembly/transport component CsgG</fullName>
    </recommendedName>
</protein>
<keyword evidence="8" id="KW-0449">Lipoprotein</keyword>
<dbReference type="Gene3D" id="3.40.50.10610">
    <property type="entry name" value="ABC-type transport auxiliary lipoprotein component"/>
    <property type="match status" value="1"/>
</dbReference>
<keyword evidence="7" id="KW-0564">Palmitate</keyword>
<name>A0ABT0LH29_9GAMM</name>
<evidence type="ECO:0000256" key="7">
    <source>
        <dbReference type="ARBA" id="ARBA00023139"/>
    </source>
</evidence>
<comment type="function">
    <text evidence="1">May be involved in the biogenesis of curli organelles.</text>
</comment>
<dbReference type="InterPro" id="IPR005534">
    <property type="entry name" value="Curli_assmbl/transp-comp_CsgG"/>
</dbReference>
<reference evidence="9 10" key="1">
    <citation type="submission" date="2022-01" db="EMBL/GenBank/DDBJ databases">
        <title>Whole genome-based taxonomy of the Shewanellaceae.</title>
        <authorList>
            <person name="Martin-Rodriguez A.J."/>
        </authorList>
    </citation>
    <scope>NUCLEOTIDE SEQUENCE [LARGE SCALE GENOMIC DNA]</scope>
    <source>
        <strain evidence="9 10">DSM 17177</strain>
    </source>
</reference>